<evidence type="ECO:0000256" key="3">
    <source>
        <dbReference type="ARBA" id="ARBA00022603"/>
    </source>
</evidence>
<dbReference type="Gene3D" id="1.10.10.10">
    <property type="entry name" value="Winged helix-like DNA-binding domain superfamily/Winged helix DNA-binding domain"/>
    <property type="match status" value="1"/>
</dbReference>
<keyword evidence="5 8" id="KW-0227">DNA damage</keyword>
<dbReference type="HAMAP" id="MF_00772">
    <property type="entry name" value="OGT"/>
    <property type="match status" value="1"/>
</dbReference>
<dbReference type="InterPro" id="IPR036217">
    <property type="entry name" value="MethylDNA_cys_MeTrfase_DNAb"/>
</dbReference>
<evidence type="ECO:0000256" key="6">
    <source>
        <dbReference type="ARBA" id="ARBA00023204"/>
    </source>
</evidence>
<evidence type="ECO:0000256" key="5">
    <source>
        <dbReference type="ARBA" id="ARBA00022763"/>
    </source>
</evidence>
<evidence type="ECO:0000259" key="9">
    <source>
        <dbReference type="Pfam" id="PF01035"/>
    </source>
</evidence>
<evidence type="ECO:0000256" key="2">
    <source>
        <dbReference type="ARBA" id="ARBA00008711"/>
    </source>
</evidence>
<dbReference type="SUPFAM" id="SSF46767">
    <property type="entry name" value="Methylated DNA-protein cysteine methyltransferase, C-terminal domain"/>
    <property type="match status" value="1"/>
</dbReference>
<dbReference type="EMBL" id="FMWL01000022">
    <property type="protein sequence ID" value="SCZ81772.1"/>
    <property type="molecule type" value="Genomic_DNA"/>
</dbReference>
<dbReference type="Proteomes" id="UP000199208">
    <property type="component" value="Unassembled WGS sequence"/>
</dbReference>
<accession>A0A1G5S5T3</accession>
<comment type="similarity">
    <text evidence="2 8">Belongs to the MGMT family.</text>
</comment>
<dbReference type="InterPro" id="IPR014048">
    <property type="entry name" value="MethylDNA_cys_MeTrfase_DNA-bd"/>
</dbReference>
<feature type="domain" description="Methylguanine DNA methyltransferase ribonuclease-like" evidence="10">
    <location>
        <begin position="8"/>
        <end position="76"/>
    </location>
</feature>
<comment type="subcellular location">
    <subcellularLocation>
        <location evidence="8">Cytoplasm</location>
    </subcellularLocation>
</comment>
<gene>
    <name evidence="11" type="ORF">SAMN03080599_03013</name>
</gene>
<evidence type="ECO:0000256" key="1">
    <source>
        <dbReference type="ARBA" id="ARBA00001286"/>
    </source>
</evidence>
<dbReference type="CDD" id="cd06445">
    <property type="entry name" value="ATase"/>
    <property type="match status" value="1"/>
</dbReference>
<comment type="function">
    <text evidence="8">Involved in the cellular defense against the biological effects of O6-methylguanine (O6-MeG) and O4-methylthymine (O4-MeT) in DNA. Repairs the methylated nucleobase in DNA by stoichiometrically transferring the methyl group to a cysteine residue in the enzyme. This is a suicide reaction: the enzyme is irreversibly inactivated.</text>
</comment>
<dbReference type="OrthoDB" id="9789813at2"/>
<dbReference type="InterPro" id="IPR008332">
    <property type="entry name" value="MethylG_MeTrfase_N"/>
</dbReference>
<dbReference type="FunFam" id="1.10.10.10:FF:000214">
    <property type="entry name" value="Methylated-DNA--protein-cysteine methyltransferase"/>
    <property type="match status" value="1"/>
</dbReference>
<dbReference type="Pfam" id="PF02870">
    <property type="entry name" value="Methyltransf_1N"/>
    <property type="match status" value="1"/>
</dbReference>
<dbReference type="InterPro" id="IPR036631">
    <property type="entry name" value="MGMT_N_sf"/>
</dbReference>
<dbReference type="RefSeq" id="WP_092592919.1">
    <property type="nucleotide sequence ID" value="NZ_FMWL01000022.1"/>
</dbReference>
<proteinExistence type="inferred from homology"/>
<comment type="miscellaneous">
    <text evidence="8">This enzyme catalyzes only one turnover and therefore is not strictly catalytic. According to one definition, an enzyme is a biocatalyst that acts repeatedly and over many reaction cycles.</text>
</comment>
<dbReference type="PANTHER" id="PTHR10815:SF5">
    <property type="entry name" value="METHYLATED-DNA--PROTEIN-CYSTEINE METHYLTRANSFERASE"/>
    <property type="match status" value="1"/>
</dbReference>
<dbReference type="GO" id="GO:0006307">
    <property type="term" value="P:DNA alkylation repair"/>
    <property type="evidence" value="ECO:0007669"/>
    <property type="project" value="UniProtKB-UniRule"/>
</dbReference>
<evidence type="ECO:0000313" key="12">
    <source>
        <dbReference type="Proteomes" id="UP000199208"/>
    </source>
</evidence>
<name>A0A1G5S5T3_9FIRM</name>
<dbReference type="GO" id="GO:0005737">
    <property type="term" value="C:cytoplasm"/>
    <property type="evidence" value="ECO:0007669"/>
    <property type="project" value="UniProtKB-SubCell"/>
</dbReference>
<dbReference type="STRING" id="1120920.SAMN03080599_03013"/>
<dbReference type="GO" id="GO:0003908">
    <property type="term" value="F:methylated-DNA-[protein]-cysteine S-methyltransferase activity"/>
    <property type="evidence" value="ECO:0007669"/>
    <property type="project" value="UniProtKB-UniRule"/>
</dbReference>
<sequence>MHQTHFYTYTTILGSITIADNGSAITHLIIGDPSTGIVASDANRIKGETPLILEAHRQLEAYLKGTRQSFDLPLAPAGTDFQQKVWNALREIPYGTTQTYTDIARAIGSPSASRAVGTACGRNPVLILTPCHRVIGTNGKLTGFAAGLDVKAALLQLEQANQHNENKGS</sequence>
<dbReference type="InterPro" id="IPR036388">
    <property type="entry name" value="WH-like_DNA-bd_sf"/>
</dbReference>
<keyword evidence="12" id="KW-1185">Reference proteome</keyword>
<evidence type="ECO:0000256" key="4">
    <source>
        <dbReference type="ARBA" id="ARBA00022679"/>
    </source>
</evidence>
<dbReference type="InterPro" id="IPR023546">
    <property type="entry name" value="MGMT"/>
</dbReference>
<protein>
    <recommendedName>
        <fullName evidence="8">Methylated-DNA--protein-cysteine methyltransferase</fullName>
        <ecNumber evidence="8">2.1.1.63</ecNumber>
    </recommendedName>
    <alternativeName>
        <fullName evidence="8">6-O-methylguanine-DNA methyltransferase</fullName>
        <shortName evidence="8">MGMT</shortName>
    </alternativeName>
    <alternativeName>
        <fullName evidence="8">O-6-methylguanine-DNA-alkyltransferase</fullName>
    </alternativeName>
</protein>
<dbReference type="Gene3D" id="3.30.160.70">
    <property type="entry name" value="Methylated DNA-protein cysteine methyltransferase domain"/>
    <property type="match status" value="1"/>
</dbReference>
<feature type="domain" description="Methylated-DNA-[protein]-cysteine S-methyltransferase DNA binding" evidence="9">
    <location>
        <begin position="80"/>
        <end position="159"/>
    </location>
</feature>
<dbReference type="GO" id="GO:0032259">
    <property type="term" value="P:methylation"/>
    <property type="evidence" value="ECO:0007669"/>
    <property type="project" value="UniProtKB-KW"/>
</dbReference>
<keyword evidence="6 8" id="KW-0234">DNA repair</keyword>
<keyword evidence="8" id="KW-0963">Cytoplasm</keyword>
<comment type="catalytic activity">
    <reaction evidence="1 8">
        <text>a 4-O-methyl-thymidine in DNA + L-cysteinyl-[protein] = a thymidine in DNA + S-methyl-L-cysteinyl-[protein]</text>
        <dbReference type="Rhea" id="RHEA:53428"/>
        <dbReference type="Rhea" id="RHEA-COMP:10131"/>
        <dbReference type="Rhea" id="RHEA-COMP:10132"/>
        <dbReference type="Rhea" id="RHEA-COMP:13555"/>
        <dbReference type="Rhea" id="RHEA-COMP:13556"/>
        <dbReference type="ChEBI" id="CHEBI:29950"/>
        <dbReference type="ChEBI" id="CHEBI:82612"/>
        <dbReference type="ChEBI" id="CHEBI:137386"/>
        <dbReference type="ChEBI" id="CHEBI:137387"/>
        <dbReference type="EC" id="2.1.1.63"/>
    </reaction>
</comment>
<keyword evidence="3 8" id="KW-0489">Methyltransferase</keyword>
<organism evidence="11 12">
    <name type="scientific">Acidaminobacter hydrogenoformans DSM 2784</name>
    <dbReference type="NCBI Taxonomy" id="1120920"/>
    <lineage>
        <taxon>Bacteria</taxon>
        <taxon>Bacillati</taxon>
        <taxon>Bacillota</taxon>
        <taxon>Clostridia</taxon>
        <taxon>Peptostreptococcales</taxon>
        <taxon>Acidaminobacteraceae</taxon>
        <taxon>Acidaminobacter</taxon>
    </lineage>
</organism>
<dbReference type="SUPFAM" id="SSF53155">
    <property type="entry name" value="Methylated DNA-protein cysteine methyltransferase domain"/>
    <property type="match status" value="1"/>
</dbReference>
<dbReference type="AlphaFoldDB" id="A0A1G5S5T3"/>
<evidence type="ECO:0000256" key="8">
    <source>
        <dbReference type="HAMAP-Rule" id="MF_00772"/>
    </source>
</evidence>
<evidence type="ECO:0000313" key="11">
    <source>
        <dbReference type="EMBL" id="SCZ81772.1"/>
    </source>
</evidence>
<dbReference type="NCBIfam" id="TIGR00589">
    <property type="entry name" value="ogt"/>
    <property type="match status" value="1"/>
</dbReference>
<comment type="catalytic activity">
    <reaction evidence="7 8">
        <text>a 6-O-methyl-2'-deoxyguanosine in DNA + L-cysteinyl-[protein] = S-methyl-L-cysteinyl-[protein] + a 2'-deoxyguanosine in DNA</text>
        <dbReference type="Rhea" id="RHEA:24000"/>
        <dbReference type="Rhea" id="RHEA-COMP:10131"/>
        <dbReference type="Rhea" id="RHEA-COMP:10132"/>
        <dbReference type="Rhea" id="RHEA-COMP:11367"/>
        <dbReference type="Rhea" id="RHEA-COMP:11368"/>
        <dbReference type="ChEBI" id="CHEBI:29950"/>
        <dbReference type="ChEBI" id="CHEBI:82612"/>
        <dbReference type="ChEBI" id="CHEBI:85445"/>
        <dbReference type="ChEBI" id="CHEBI:85448"/>
        <dbReference type="EC" id="2.1.1.63"/>
    </reaction>
</comment>
<dbReference type="EC" id="2.1.1.63" evidence="8"/>
<keyword evidence="4 8" id="KW-0808">Transferase</keyword>
<evidence type="ECO:0000259" key="10">
    <source>
        <dbReference type="Pfam" id="PF02870"/>
    </source>
</evidence>
<reference evidence="11 12" key="1">
    <citation type="submission" date="2016-10" db="EMBL/GenBank/DDBJ databases">
        <authorList>
            <person name="de Groot N.N."/>
        </authorList>
    </citation>
    <scope>NUCLEOTIDE SEQUENCE [LARGE SCALE GENOMIC DNA]</scope>
    <source>
        <strain evidence="11 12">DSM 2784</strain>
    </source>
</reference>
<dbReference type="PANTHER" id="PTHR10815">
    <property type="entry name" value="METHYLATED-DNA--PROTEIN-CYSTEINE METHYLTRANSFERASE"/>
    <property type="match status" value="1"/>
</dbReference>
<dbReference type="Pfam" id="PF01035">
    <property type="entry name" value="DNA_binding_1"/>
    <property type="match status" value="1"/>
</dbReference>
<feature type="active site" description="Nucleophile; methyl group acceptor" evidence="8">
    <location>
        <position position="131"/>
    </location>
</feature>
<evidence type="ECO:0000256" key="7">
    <source>
        <dbReference type="ARBA" id="ARBA00049348"/>
    </source>
</evidence>